<dbReference type="RefSeq" id="XP_002177734.1">
    <property type="nucleotide sequence ID" value="XM_002177698.1"/>
</dbReference>
<dbReference type="SUPFAM" id="SSF55785">
    <property type="entry name" value="PYP-like sensor domain (PAS domain)"/>
    <property type="match status" value="1"/>
</dbReference>
<dbReference type="KEGG" id="pti:PHATRDRAFT_43618"/>
<proteinExistence type="predicted"/>
<dbReference type="PaxDb" id="2850-Phatr43618"/>
<keyword evidence="3" id="KW-1185">Reference proteome</keyword>
<feature type="compositionally biased region" description="Basic and acidic residues" evidence="1">
    <location>
        <begin position="71"/>
        <end position="85"/>
    </location>
</feature>
<dbReference type="AlphaFoldDB" id="B7FSW1"/>
<evidence type="ECO:0000313" key="3">
    <source>
        <dbReference type="Proteomes" id="UP000000759"/>
    </source>
</evidence>
<evidence type="ECO:0008006" key="4">
    <source>
        <dbReference type="Google" id="ProtNLM"/>
    </source>
</evidence>
<accession>B7FSW1</accession>
<protein>
    <recommendedName>
        <fullName evidence="4">PAS domain-containing protein</fullName>
    </recommendedName>
</protein>
<dbReference type="InterPro" id="IPR035965">
    <property type="entry name" value="PAS-like_dom_sf"/>
</dbReference>
<evidence type="ECO:0000313" key="2">
    <source>
        <dbReference type="EMBL" id="EEC50548.1"/>
    </source>
</evidence>
<gene>
    <name evidence="2" type="ORF">PHATRDRAFT_43618</name>
</gene>
<dbReference type="Proteomes" id="UP000000759">
    <property type="component" value="Chromosome 2"/>
</dbReference>
<feature type="region of interest" description="Disordered" evidence="1">
    <location>
        <begin position="16"/>
        <end position="85"/>
    </location>
</feature>
<dbReference type="GeneID" id="7197339"/>
<feature type="compositionally biased region" description="Low complexity" evidence="1">
    <location>
        <begin position="179"/>
        <end position="191"/>
    </location>
</feature>
<feature type="compositionally biased region" description="Polar residues" evidence="1">
    <location>
        <begin position="28"/>
        <end position="37"/>
    </location>
</feature>
<evidence type="ECO:0000256" key="1">
    <source>
        <dbReference type="SAM" id="MobiDB-lite"/>
    </source>
</evidence>
<dbReference type="InParanoid" id="B7FSW1"/>
<organism evidence="2 3">
    <name type="scientific">Phaeodactylum tricornutum (strain CCAP 1055/1)</name>
    <dbReference type="NCBI Taxonomy" id="556484"/>
    <lineage>
        <taxon>Eukaryota</taxon>
        <taxon>Sar</taxon>
        <taxon>Stramenopiles</taxon>
        <taxon>Ochrophyta</taxon>
        <taxon>Bacillariophyta</taxon>
        <taxon>Bacillariophyceae</taxon>
        <taxon>Bacillariophycidae</taxon>
        <taxon>Naviculales</taxon>
        <taxon>Phaeodactylaceae</taxon>
        <taxon>Phaeodactylum</taxon>
    </lineage>
</organism>
<reference evidence="3" key="2">
    <citation type="submission" date="2008-08" db="EMBL/GenBank/DDBJ databases">
        <authorList>
            <consortium name="Diatom Consortium"/>
            <person name="Grigoriev I."/>
            <person name="Grimwood J."/>
            <person name="Kuo A."/>
            <person name="Otillar R.P."/>
            <person name="Salamov A."/>
            <person name="Detter J.C."/>
            <person name="Lindquist E."/>
            <person name="Shapiro H."/>
            <person name="Lucas S."/>
            <person name="Glavina del Rio T."/>
            <person name="Pitluck S."/>
            <person name="Rokhsar D."/>
            <person name="Bowler C."/>
        </authorList>
    </citation>
    <scope>GENOME REANNOTATION</scope>
    <source>
        <strain evidence="3">CCAP 1055/1</strain>
    </source>
</reference>
<sequence length="331" mass="35366">MVSPLSARLLAGYSSSISSDGISRTSSHRTGSNQPPSSLLGGRSGYSADSDRMSSKGPPCTIGMTSKRVKREPDSRDASPGKRRKLEEMNFDAACAKDNLERAGISLPSIMPNDSKIFPLSSKVDMSKVEHVSSKDFQPLSWAPPAGAVDLFASVLQMAQACKSCYNTIPVVAGSKQAVTDPDTSTSSVTDTDSEEGNTSSADSQRDKPEPSLVAMGDALSIDMQALGLKGERTVNRVSARMVVLAFEPFTVIHVNRAYTKMTGVAPSDILGKPFRHALDKGELSDLLLSTGECKSLMDINGRVLRTKATKQLQCQMNVSKLSTEYYSVAG</sequence>
<dbReference type="EMBL" id="CM000606">
    <property type="protein sequence ID" value="EEC50548.1"/>
    <property type="molecule type" value="Genomic_DNA"/>
</dbReference>
<feature type="region of interest" description="Disordered" evidence="1">
    <location>
        <begin position="177"/>
        <end position="211"/>
    </location>
</feature>
<dbReference type="OrthoDB" id="56233at2759"/>
<feature type="compositionally biased region" description="Low complexity" evidence="1">
    <location>
        <begin position="16"/>
        <end position="25"/>
    </location>
</feature>
<name>B7FSW1_PHATC</name>
<reference evidence="2 3" key="1">
    <citation type="journal article" date="2008" name="Nature">
        <title>The Phaeodactylum genome reveals the evolutionary history of diatom genomes.</title>
        <authorList>
            <person name="Bowler C."/>
            <person name="Allen A.E."/>
            <person name="Badger J.H."/>
            <person name="Grimwood J."/>
            <person name="Jabbari K."/>
            <person name="Kuo A."/>
            <person name="Maheswari U."/>
            <person name="Martens C."/>
            <person name="Maumus F."/>
            <person name="Otillar R.P."/>
            <person name="Rayko E."/>
            <person name="Salamov A."/>
            <person name="Vandepoele K."/>
            <person name="Beszteri B."/>
            <person name="Gruber A."/>
            <person name="Heijde M."/>
            <person name="Katinka M."/>
            <person name="Mock T."/>
            <person name="Valentin K."/>
            <person name="Verret F."/>
            <person name="Berges J.A."/>
            <person name="Brownlee C."/>
            <person name="Cadoret J.P."/>
            <person name="Chiovitti A."/>
            <person name="Choi C.J."/>
            <person name="Coesel S."/>
            <person name="De Martino A."/>
            <person name="Detter J.C."/>
            <person name="Durkin C."/>
            <person name="Falciatore A."/>
            <person name="Fournet J."/>
            <person name="Haruta M."/>
            <person name="Huysman M.J."/>
            <person name="Jenkins B.D."/>
            <person name="Jiroutova K."/>
            <person name="Jorgensen R.E."/>
            <person name="Joubert Y."/>
            <person name="Kaplan A."/>
            <person name="Kroger N."/>
            <person name="Kroth P.G."/>
            <person name="La Roche J."/>
            <person name="Lindquist E."/>
            <person name="Lommer M."/>
            <person name="Martin-Jezequel V."/>
            <person name="Lopez P.J."/>
            <person name="Lucas S."/>
            <person name="Mangogna M."/>
            <person name="McGinnis K."/>
            <person name="Medlin L.K."/>
            <person name="Montsant A."/>
            <person name="Oudot-Le Secq M.P."/>
            <person name="Napoli C."/>
            <person name="Obornik M."/>
            <person name="Parker M.S."/>
            <person name="Petit J.L."/>
            <person name="Porcel B.M."/>
            <person name="Poulsen N."/>
            <person name="Robison M."/>
            <person name="Rychlewski L."/>
            <person name="Rynearson T.A."/>
            <person name="Schmutz J."/>
            <person name="Shapiro H."/>
            <person name="Siaut M."/>
            <person name="Stanley M."/>
            <person name="Sussman M.R."/>
            <person name="Taylor A.R."/>
            <person name="Vardi A."/>
            <person name="von Dassow P."/>
            <person name="Vyverman W."/>
            <person name="Willis A."/>
            <person name="Wyrwicz L.S."/>
            <person name="Rokhsar D.S."/>
            <person name="Weissenbach J."/>
            <person name="Armbrust E.V."/>
            <person name="Green B.R."/>
            <person name="Van de Peer Y."/>
            <person name="Grigoriev I.V."/>
        </authorList>
    </citation>
    <scope>NUCLEOTIDE SEQUENCE [LARGE SCALE GENOMIC DNA]</scope>
    <source>
        <strain evidence="2 3">CCAP 1055/1</strain>
    </source>
</reference>
<dbReference type="HOGENOM" id="CLU_840621_0_0_1"/>